<organism evidence="2">
    <name type="scientific">Siphoviridae sp. ct16C7</name>
    <dbReference type="NCBI Taxonomy" id="2825304"/>
    <lineage>
        <taxon>Viruses</taxon>
        <taxon>Duplodnaviria</taxon>
        <taxon>Heunggongvirae</taxon>
        <taxon>Uroviricota</taxon>
        <taxon>Caudoviricetes</taxon>
    </lineage>
</organism>
<reference evidence="2" key="1">
    <citation type="journal article" date="2021" name="Proc. Natl. Acad. Sci. U.S.A.">
        <title>A Catalog of Tens of Thousands of Viruses from Human Metagenomes Reveals Hidden Associations with Chronic Diseases.</title>
        <authorList>
            <person name="Tisza M.J."/>
            <person name="Buck C.B."/>
        </authorList>
    </citation>
    <scope>NUCLEOTIDE SEQUENCE</scope>
    <source>
        <strain evidence="2">Ct16C7</strain>
    </source>
</reference>
<dbReference type="InterPro" id="IPR025484">
    <property type="entry name" value="DUF4376"/>
</dbReference>
<dbReference type="Pfam" id="PF14301">
    <property type="entry name" value="DUF4376"/>
    <property type="match status" value="1"/>
</dbReference>
<protein>
    <recommendedName>
        <fullName evidence="1">DUF4376 domain-containing protein</fullName>
    </recommendedName>
</protein>
<feature type="domain" description="DUF4376" evidence="1">
    <location>
        <begin position="63"/>
        <end position="133"/>
    </location>
</feature>
<evidence type="ECO:0000259" key="1">
    <source>
        <dbReference type="Pfam" id="PF14301"/>
    </source>
</evidence>
<accession>A0A8S5NYG7</accession>
<sequence>MTQRYKIQNENTKEVLIAIGEDIEWFEAMGYTEVGEVEQAYDGRYYVAGYEPEIPDEELEARHLAEAKRERAEQVGAILVEVDGMVFDGGERAQTRMGNAIRAAEISGLSSFDWVLANDEVATVTLEQLKEAFAKSVGTMCELWPRPYERA</sequence>
<proteinExistence type="predicted"/>
<dbReference type="EMBL" id="BK015293">
    <property type="protein sequence ID" value="DAD99777.1"/>
    <property type="molecule type" value="Genomic_DNA"/>
</dbReference>
<evidence type="ECO:0000313" key="2">
    <source>
        <dbReference type="EMBL" id="DAD99777.1"/>
    </source>
</evidence>
<name>A0A8S5NYG7_9CAUD</name>